<name>A0A915INX3_ROMCU</name>
<dbReference type="WBParaSite" id="nRc.2.0.1.t15575-RA">
    <property type="protein sequence ID" value="nRc.2.0.1.t15575-RA"/>
    <property type="gene ID" value="nRc.2.0.1.g15575"/>
</dbReference>
<keyword evidence="3" id="KW-1185">Reference proteome</keyword>
<keyword evidence="1" id="KW-1015">Disulfide bond</keyword>
<dbReference type="PROSITE" id="PS50041">
    <property type="entry name" value="C_TYPE_LECTIN_2"/>
    <property type="match status" value="1"/>
</dbReference>
<dbReference type="InterPro" id="IPR018378">
    <property type="entry name" value="C-type_lectin_CS"/>
</dbReference>
<evidence type="ECO:0000256" key="1">
    <source>
        <dbReference type="ARBA" id="ARBA00023157"/>
    </source>
</evidence>
<feature type="domain" description="C-type lectin" evidence="2">
    <location>
        <begin position="1"/>
        <end position="112"/>
    </location>
</feature>
<evidence type="ECO:0000259" key="2">
    <source>
        <dbReference type="PROSITE" id="PS50041"/>
    </source>
</evidence>
<dbReference type="PROSITE" id="PS00615">
    <property type="entry name" value="C_TYPE_LECTIN_1"/>
    <property type="match status" value="1"/>
</dbReference>
<dbReference type="InterPro" id="IPR016187">
    <property type="entry name" value="CTDL_fold"/>
</dbReference>
<dbReference type="CDD" id="cd00037">
    <property type="entry name" value="CLECT"/>
    <property type="match status" value="1"/>
</dbReference>
<accession>A0A915INX3</accession>
<dbReference type="Proteomes" id="UP000887565">
    <property type="component" value="Unplaced"/>
</dbReference>
<dbReference type="Gene3D" id="3.10.100.10">
    <property type="entry name" value="Mannose-Binding Protein A, subunit A"/>
    <property type="match status" value="1"/>
</dbReference>
<dbReference type="AlphaFoldDB" id="A0A915INX3"/>
<organism evidence="3 4">
    <name type="scientific">Romanomermis culicivorax</name>
    <name type="common">Nematode worm</name>
    <dbReference type="NCBI Taxonomy" id="13658"/>
    <lineage>
        <taxon>Eukaryota</taxon>
        <taxon>Metazoa</taxon>
        <taxon>Ecdysozoa</taxon>
        <taxon>Nematoda</taxon>
        <taxon>Enoplea</taxon>
        <taxon>Dorylaimia</taxon>
        <taxon>Mermithida</taxon>
        <taxon>Mermithoidea</taxon>
        <taxon>Mermithidae</taxon>
        <taxon>Romanomermis</taxon>
    </lineage>
</organism>
<evidence type="ECO:0000313" key="3">
    <source>
        <dbReference type="Proteomes" id="UP000887565"/>
    </source>
</evidence>
<protein>
    <submittedName>
        <fullName evidence="4">C-type lectin domain-containing protein</fullName>
    </submittedName>
</protein>
<dbReference type="SUPFAM" id="SSF56436">
    <property type="entry name" value="C-type lectin-like"/>
    <property type="match status" value="1"/>
</dbReference>
<reference evidence="4" key="1">
    <citation type="submission" date="2022-11" db="UniProtKB">
        <authorList>
            <consortium name="WormBaseParasite"/>
        </authorList>
    </citation>
    <scope>IDENTIFICATION</scope>
</reference>
<dbReference type="InterPro" id="IPR001304">
    <property type="entry name" value="C-type_lectin-like"/>
</dbReference>
<evidence type="ECO:0000313" key="4">
    <source>
        <dbReference type="WBParaSite" id="nRc.2.0.1.t15575-RA"/>
    </source>
</evidence>
<proteinExistence type="predicted"/>
<sequence length="268" mass="28772">MYYSSASAALAACSSLDSRATLPQYENGSDWEALLQFISTKAGPLDHQQLTIAVSRINSTTWSDQDGTWLYSDWYNNQPDTSSPKTCITMTDFHGYEWSNSECTGTVYAVCQLNCSQINLQNSDTFTMSNAALVPQSTSNGKLAISTSTFASVAMTAGTTTEYYSQYEYEDSTARSMQTYTTYNTTTGANADNLTLISSTDNSVIFPSTGWNNASTASINIPNATSSLISNATSVATINKLLISNVTTSSSMPGVAFSTTSKGENISQ</sequence>
<dbReference type="InterPro" id="IPR016186">
    <property type="entry name" value="C-type_lectin-like/link_sf"/>
</dbReference>